<dbReference type="AlphaFoldDB" id="A0A2A4FR54"/>
<keyword evidence="1" id="KW-1133">Transmembrane helix</keyword>
<keyword evidence="1" id="KW-0812">Transmembrane</keyword>
<reference evidence="3 4" key="1">
    <citation type="submission" date="2017-09" db="EMBL/GenBank/DDBJ databases">
        <title>The Catabolism of 3,6-Dichlorosalicylic acid is Initiated by the Cytochrome P450 Monooxygenase DsmABC in Rhizorhabdus dicambivorans Ndbn-20.</title>
        <authorList>
            <person name="Na L."/>
        </authorList>
    </citation>
    <scope>NUCLEOTIDE SEQUENCE [LARGE SCALE GENOMIC DNA]</scope>
    <source>
        <strain evidence="3 4">Ndbn-20m</strain>
    </source>
</reference>
<keyword evidence="1" id="KW-0472">Membrane</keyword>
<feature type="domain" description="Mce/MlaD" evidence="2">
    <location>
        <begin position="37"/>
        <end position="114"/>
    </location>
</feature>
<evidence type="ECO:0000259" key="2">
    <source>
        <dbReference type="Pfam" id="PF02470"/>
    </source>
</evidence>
<dbReference type="Proteomes" id="UP000218934">
    <property type="component" value="Unassembled WGS sequence"/>
</dbReference>
<organism evidence="3 4">
    <name type="scientific">Rhizorhabdus dicambivorans</name>
    <dbReference type="NCBI Taxonomy" id="1850238"/>
    <lineage>
        <taxon>Bacteria</taxon>
        <taxon>Pseudomonadati</taxon>
        <taxon>Pseudomonadota</taxon>
        <taxon>Alphaproteobacteria</taxon>
        <taxon>Sphingomonadales</taxon>
        <taxon>Sphingomonadaceae</taxon>
        <taxon>Rhizorhabdus</taxon>
    </lineage>
</organism>
<dbReference type="Pfam" id="PF02470">
    <property type="entry name" value="MlaD"/>
    <property type="match status" value="1"/>
</dbReference>
<evidence type="ECO:0000313" key="3">
    <source>
        <dbReference type="EMBL" id="PCE39928.1"/>
    </source>
</evidence>
<dbReference type="EMBL" id="NWUF01000040">
    <property type="protein sequence ID" value="PCE39928.1"/>
    <property type="molecule type" value="Genomic_DNA"/>
</dbReference>
<accession>A0A2A4FR54</accession>
<dbReference type="PANTHER" id="PTHR36698">
    <property type="entry name" value="BLL5892 PROTEIN"/>
    <property type="match status" value="1"/>
</dbReference>
<name>A0A2A4FR54_9SPHN</name>
<dbReference type="PANTHER" id="PTHR36698:SF3">
    <property type="entry name" value="ABC-TYPE TRANSPORT AUXILIARY LIPOPROTEIN COMPONENT DOMAIN-CONTAINING PROTEIN"/>
    <property type="match status" value="1"/>
</dbReference>
<dbReference type="OrthoDB" id="9808689at2"/>
<dbReference type="RefSeq" id="WP_009824036.1">
    <property type="nucleotide sequence ID" value="NZ_CP023451.1"/>
</dbReference>
<evidence type="ECO:0000313" key="4">
    <source>
        <dbReference type="Proteomes" id="UP000218934"/>
    </source>
</evidence>
<sequence>MERHANYALVGAASIALLIATLVFVVWLGGSAKGSDSYQIVFHGPVRGLSVGGEVQFNGIKVGEIGGIRLDQRDPNRVITDIELTRGTPVREDSVASSESQGISGVSIVQISAGTPSKPLLKTNDHGKRPVIPSKPNAMSSLLQGGGQVVASATEALSRVNKVLSDRNIANIGGAIRDVRMTTAELAANRTMFAHAGSALAKLDRAADDIQGAASSVRQIADGDGKRAFADISQAANELKSAVHEARGVIAKLDTQSADIGTTTIPNINATMLTLQETAESLDGLIRGIRQSPREALAKSRGTELELPK</sequence>
<evidence type="ECO:0000256" key="1">
    <source>
        <dbReference type="SAM" id="Phobius"/>
    </source>
</evidence>
<keyword evidence="4" id="KW-1185">Reference proteome</keyword>
<dbReference type="KEGG" id="rdi:CMV14_24600"/>
<dbReference type="InterPro" id="IPR003399">
    <property type="entry name" value="Mce/MlaD"/>
</dbReference>
<proteinExistence type="predicted"/>
<feature type="transmembrane region" description="Helical" evidence="1">
    <location>
        <begin position="7"/>
        <end position="30"/>
    </location>
</feature>
<gene>
    <name evidence="3" type="ORF">COO09_22990</name>
</gene>
<comment type="caution">
    <text evidence="3">The sequence shown here is derived from an EMBL/GenBank/DDBJ whole genome shotgun (WGS) entry which is preliminary data.</text>
</comment>
<protein>
    <submittedName>
        <fullName evidence="3">MCE family protein</fullName>
    </submittedName>
</protein>